<sequence length="149" mass="16276">MTDSYLGSRKRPRSDDGDDCFPAEAVHVSGVHLDPKKSRLDVPGLDTGLAPPVQFTVPNLYGVSQVYELPATPLTSPSILEASRLVWTHDEVCTRGRPSDVPARHPLASADEVDITDELNPSSIYYSANTLLAQLHRERLARHGLPTPP</sequence>
<evidence type="ECO:0000256" key="1">
    <source>
        <dbReference type="SAM" id="MobiDB-lite"/>
    </source>
</evidence>
<accession>A0A9W8DVG4</accession>
<dbReference type="Proteomes" id="UP001150569">
    <property type="component" value="Unassembled WGS sequence"/>
</dbReference>
<keyword evidence="3" id="KW-1185">Reference proteome</keyword>
<evidence type="ECO:0000313" key="3">
    <source>
        <dbReference type="Proteomes" id="UP001150569"/>
    </source>
</evidence>
<comment type="caution">
    <text evidence="2">The sequence shown here is derived from an EMBL/GenBank/DDBJ whole genome shotgun (WGS) entry which is preliminary data.</text>
</comment>
<protein>
    <submittedName>
        <fullName evidence="2">Uncharacterized protein</fullName>
    </submittedName>
</protein>
<name>A0A9W8DVG4_9FUNG</name>
<dbReference type="AlphaFoldDB" id="A0A9W8DVG4"/>
<gene>
    <name evidence="2" type="ORF">IWQ60_002679</name>
</gene>
<evidence type="ECO:0000313" key="2">
    <source>
        <dbReference type="EMBL" id="KAJ1927707.1"/>
    </source>
</evidence>
<reference evidence="2" key="1">
    <citation type="submission" date="2022-07" db="EMBL/GenBank/DDBJ databases">
        <title>Phylogenomic reconstructions and comparative analyses of Kickxellomycotina fungi.</title>
        <authorList>
            <person name="Reynolds N.K."/>
            <person name="Stajich J.E."/>
            <person name="Barry K."/>
            <person name="Grigoriev I.V."/>
            <person name="Crous P."/>
            <person name="Smith M.E."/>
        </authorList>
    </citation>
    <scope>NUCLEOTIDE SEQUENCE</scope>
    <source>
        <strain evidence="2">RSA 861</strain>
    </source>
</reference>
<feature type="region of interest" description="Disordered" evidence="1">
    <location>
        <begin position="1"/>
        <end position="21"/>
    </location>
</feature>
<organism evidence="2 3">
    <name type="scientific">Tieghemiomyces parasiticus</name>
    <dbReference type="NCBI Taxonomy" id="78921"/>
    <lineage>
        <taxon>Eukaryota</taxon>
        <taxon>Fungi</taxon>
        <taxon>Fungi incertae sedis</taxon>
        <taxon>Zoopagomycota</taxon>
        <taxon>Kickxellomycotina</taxon>
        <taxon>Dimargaritomycetes</taxon>
        <taxon>Dimargaritales</taxon>
        <taxon>Dimargaritaceae</taxon>
        <taxon>Tieghemiomyces</taxon>
    </lineage>
</organism>
<proteinExistence type="predicted"/>
<dbReference type="EMBL" id="JANBPT010000105">
    <property type="protein sequence ID" value="KAJ1927707.1"/>
    <property type="molecule type" value="Genomic_DNA"/>
</dbReference>